<evidence type="ECO:0000313" key="3">
    <source>
        <dbReference type="Proteomes" id="UP001202961"/>
    </source>
</evidence>
<keyword evidence="1" id="KW-0472">Membrane</keyword>
<name>A0ABT0TZN9_9BACT</name>
<keyword evidence="1" id="KW-0812">Transmembrane</keyword>
<dbReference type="EMBL" id="JAMQBK010000016">
    <property type="protein sequence ID" value="MCM2370063.1"/>
    <property type="molecule type" value="Genomic_DNA"/>
</dbReference>
<dbReference type="RefSeq" id="WP_250927735.1">
    <property type="nucleotide sequence ID" value="NZ_JAMQBK010000016.1"/>
</dbReference>
<evidence type="ECO:0000313" key="2">
    <source>
        <dbReference type="EMBL" id="MCM2370063.1"/>
    </source>
</evidence>
<evidence type="ECO:0000256" key="1">
    <source>
        <dbReference type="SAM" id="Phobius"/>
    </source>
</evidence>
<sequence>MSEPFMPPSDSGDGANRALFRSFRFWIPAFVCLFALAAIPVAFLCGAVIGNAQVYRNFSDHQSERIESWIAQYPESFGGLTVEPASDGWAYPIGSVPQQSDYDLLSDALHEMFGDELAERMLRAVEIETGS</sequence>
<keyword evidence="3" id="KW-1185">Reference proteome</keyword>
<proteinExistence type="predicted"/>
<accession>A0ABT0TZN9</accession>
<gene>
    <name evidence="2" type="ORF">NB063_05425</name>
</gene>
<comment type="caution">
    <text evidence="2">The sequence shown here is derived from an EMBL/GenBank/DDBJ whole genome shotgun (WGS) entry which is preliminary data.</text>
</comment>
<keyword evidence="1" id="KW-1133">Transmembrane helix</keyword>
<protein>
    <submittedName>
        <fullName evidence="2">Uncharacterized protein</fullName>
    </submittedName>
</protein>
<feature type="transmembrane region" description="Helical" evidence="1">
    <location>
        <begin position="25"/>
        <end position="49"/>
    </location>
</feature>
<reference evidence="2 3" key="1">
    <citation type="journal article" date="2022" name="Syst. Appl. Microbiol.">
        <title>Rhodopirellula aestuarii sp. nov., a novel member of the genus Rhodopirellula isolated from brackish sediments collected in the Tagus River estuary, Portugal.</title>
        <authorList>
            <person name="Vitorino I.R."/>
            <person name="Klimek D."/>
            <person name="Calusinska M."/>
            <person name="Lobo-da-Cunha A."/>
            <person name="Vasconcelos V."/>
            <person name="Lage O.M."/>
        </authorList>
    </citation>
    <scope>NUCLEOTIDE SEQUENCE [LARGE SCALE GENOMIC DNA]</scope>
    <source>
        <strain evidence="2 3">ICT_H3.1</strain>
    </source>
</reference>
<organism evidence="2 3">
    <name type="scientific">Aporhodopirellula aestuarii</name>
    <dbReference type="NCBI Taxonomy" id="2950107"/>
    <lineage>
        <taxon>Bacteria</taxon>
        <taxon>Pseudomonadati</taxon>
        <taxon>Planctomycetota</taxon>
        <taxon>Planctomycetia</taxon>
        <taxon>Pirellulales</taxon>
        <taxon>Pirellulaceae</taxon>
        <taxon>Aporhodopirellula</taxon>
    </lineage>
</organism>
<dbReference type="Proteomes" id="UP001202961">
    <property type="component" value="Unassembled WGS sequence"/>
</dbReference>